<proteinExistence type="predicted"/>
<name>M5U0Y2_9BACT</name>
<protein>
    <submittedName>
        <fullName evidence="1">Uncharacterized protein</fullName>
    </submittedName>
</protein>
<dbReference type="AlphaFoldDB" id="M5U0Y2"/>
<dbReference type="PATRIC" id="fig|1263870.3.peg.3852"/>
<gene>
    <name evidence="1" type="ORF">RSSM_03633</name>
</gene>
<keyword evidence="2" id="KW-1185">Reference proteome</keyword>
<accession>M5U0Y2</accession>
<evidence type="ECO:0000313" key="2">
    <source>
        <dbReference type="Proteomes" id="UP000011885"/>
    </source>
</evidence>
<sequence>MVFADAFVGSFCRKFDDSGYVGGSFSFPLTPSCFFPTLMKASSQ</sequence>
<dbReference type="EMBL" id="ANOH01000247">
    <property type="protein sequence ID" value="EMI54929.1"/>
    <property type="molecule type" value="Genomic_DNA"/>
</dbReference>
<comment type="caution">
    <text evidence="1">The sequence shown here is derived from an EMBL/GenBank/DDBJ whole genome shotgun (WGS) entry which is preliminary data.</text>
</comment>
<reference evidence="1 2" key="1">
    <citation type="journal article" date="2013" name="Mar. Genomics">
        <title>Expression of sulfatases in Rhodopirellula baltica and the diversity of sulfatases in the genus Rhodopirellula.</title>
        <authorList>
            <person name="Wegner C.E."/>
            <person name="Richter-Heitmann T."/>
            <person name="Klindworth A."/>
            <person name="Klockow C."/>
            <person name="Richter M."/>
            <person name="Achstetter T."/>
            <person name="Glockner F.O."/>
            <person name="Harder J."/>
        </authorList>
    </citation>
    <scope>NUCLEOTIDE SEQUENCE [LARGE SCALE GENOMIC DNA]</scope>
    <source>
        <strain evidence="1 2">SM41</strain>
    </source>
</reference>
<dbReference type="Proteomes" id="UP000011885">
    <property type="component" value="Unassembled WGS sequence"/>
</dbReference>
<evidence type="ECO:0000313" key="1">
    <source>
        <dbReference type="EMBL" id="EMI54929.1"/>
    </source>
</evidence>
<organism evidence="1 2">
    <name type="scientific">Rhodopirellula sallentina SM41</name>
    <dbReference type="NCBI Taxonomy" id="1263870"/>
    <lineage>
        <taxon>Bacteria</taxon>
        <taxon>Pseudomonadati</taxon>
        <taxon>Planctomycetota</taxon>
        <taxon>Planctomycetia</taxon>
        <taxon>Pirellulales</taxon>
        <taxon>Pirellulaceae</taxon>
        <taxon>Rhodopirellula</taxon>
    </lineage>
</organism>